<accession>A0A1F8DVR0</accession>
<comment type="caution">
    <text evidence="1">The sequence shown here is derived from an EMBL/GenBank/DDBJ whole genome shotgun (WGS) entry which is preliminary data.</text>
</comment>
<dbReference type="Proteomes" id="UP000176422">
    <property type="component" value="Unassembled WGS sequence"/>
</dbReference>
<dbReference type="STRING" id="1802559.A2372_00510"/>
<organism evidence="1 2">
    <name type="scientific">Candidatus Wolfebacteria bacterium RIFOXYB1_FULL_54_12</name>
    <dbReference type="NCBI Taxonomy" id="1802559"/>
    <lineage>
        <taxon>Bacteria</taxon>
        <taxon>Candidatus Wolfeibacteriota</taxon>
    </lineage>
</organism>
<gene>
    <name evidence="1" type="ORF">A2372_00510</name>
</gene>
<reference evidence="1 2" key="1">
    <citation type="journal article" date="2016" name="Nat. Commun.">
        <title>Thousands of microbial genomes shed light on interconnected biogeochemical processes in an aquifer system.</title>
        <authorList>
            <person name="Anantharaman K."/>
            <person name="Brown C.T."/>
            <person name="Hug L.A."/>
            <person name="Sharon I."/>
            <person name="Castelle C.J."/>
            <person name="Probst A.J."/>
            <person name="Thomas B.C."/>
            <person name="Singh A."/>
            <person name="Wilkins M.J."/>
            <person name="Karaoz U."/>
            <person name="Brodie E.L."/>
            <person name="Williams K.H."/>
            <person name="Hubbard S.S."/>
            <person name="Banfield J.F."/>
        </authorList>
    </citation>
    <scope>NUCLEOTIDE SEQUENCE [LARGE SCALE GENOMIC DNA]</scope>
</reference>
<sequence length="278" mass="30694">MDKVKFVLTFLAASGIVMGGYFFANNMQETGDALNGQATKNKLGLNDPLRANEAGDDTFFQGSGSAYVPTDAQGNVTRMVAQSMFLKMRQMDQNGSNPFGELDTSDPETRAMIEDTIHSVPSTIFSTAIDTKDLKIASDNSQTAKVRYLEGIRQATEKYFSGSDIDRFTVDTAQELIDNVEKDCFGEGTSEKNAEISKAYEEVYGTYENMTVPSSYIALHKLILGYFRELSDIYGAFGQCKEDPIRAYVGIDRLTVVYAKAPTIQNMLNEKATELGLR</sequence>
<evidence type="ECO:0000313" key="1">
    <source>
        <dbReference type="EMBL" id="OGM92674.1"/>
    </source>
</evidence>
<dbReference type="EMBL" id="MGIT01000003">
    <property type="protein sequence ID" value="OGM92674.1"/>
    <property type="molecule type" value="Genomic_DNA"/>
</dbReference>
<evidence type="ECO:0000313" key="2">
    <source>
        <dbReference type="Proteomes" id="UP000176422"/>
    </source>
</evidence>
<proteinExistence type="predicted"/>
<name>A0A1F8DVR0_9BACT</name>
<dbReference type="AlphaFoldDB" id="A0A1F8DVR0"/>
<protein>
    <submittedName>
        <fullName evidence="1">Uncharacterized protein</fullName>
    </submittedName>
</protein>